<name>A0AAD4D491_9FUNG</name>
<sequence length="871" mass="97762">MEPRQALEKQHAAKTRKAAREKATISCERSLDELERRIDNSLSIRKRHFTDVRTSLGRTFYWSLPARQAFIEYMVQAGWIVRPCETEADLAIAVDCQPGDVVISADSDMLAYASISTLWRPVSKGLLLVYELTDIRRELGLSSAQLTALAVVSSNDYNKNIFSLGPATNYSIVKSLEKNDPISIVYAYLAIRQVVSKNIDNQTFELALESSWTWNSLLSTMMQAASRITSFAPKDEIVRLRSSRTSNRFKTVESPAPTRSSLTGTHSPQLQSTSAPQHVSQTPPSDQQRSIPISSRFTGTHSPLQQLAMTSHSDAQVISSLQEPVGHPPLSRTRIPRHRPRYSFKTRKGEKRHPSPNKLKQFVFKPYKEPADKPSEPNDKFDNSCSNKPNPKQLKSRSISTTATDNKRSCASYEAARIKREGQRLIGSFIDCLSRMGLEHLSDSDREILNCFCPGLNMKDAESVDAAEEDDTDLEGSGKKGKDTEQLQFFQSFLNIGMGQKVRAFIFRLQDLGLYVSPPPRLERMPFTPSDMVRSVAGQLMVELKRMYMKGSYELYKKLKDRMKKGLLGPNVDVQIREDVSAVENYLSLNNMTQSSRRIVPLTVEQPFVGFSERELAGFFFKRGAELKGRLIELASVDGVCTSIADAHDWIGAKEPGYLFKQFVADIDPEGLTSRQRGKVGRRAAIKLLSLDDIKRHLETLDDPEFQPATYGRKGLPVDRLPSRITSTVGGTDYYLQELRHVVETEEDVSRLWPGVEPHNIKILTLDAGQAYVVGAYAHLPQEPSERIKKGKAVVRNELSVVDTSVPPTTTALMPNYALRTPTSTTLTPPTKTDPITSFHHNLAVNQKADLQPVFRFRRWLEGEKKAIPEG</sequence>
<evidence type="ECO:0000256" key="1">
    <source>
        <dbReference type="SAM" id="MobiDB-lite"/>
    </source>
</evidence>
<keyword evidence="4" id="KW-1185">Reference proteome</keyword>
<feature type="compositionally biased region" description="Basic and acidic residues" evidence="1">
    <location>
        <begin position="366"/>
        <end position="382"/>
    </location>
</feature>
<dbReference type="InterPro" id="IPR006086">
    <property type="entry name" value="XPG-I_dom"/>
</dbReference>
<dbReference type="Pfam" id="PF00867">
    <property type="entry name" value="XPG_I"/>
    <property type="match status" value="1"/>
</dbReference>
<evidence type="ECO:0000259" key="2">
    <source>
        <dbReference type="Pfam" id="PF00867"/>
    </source>
</evidence>
<evidence type="ECO:0000313" key="4">
    <source>
        <dbReference type="Proteomes" id="UP001194580"/>
    </source>
</evidence>
<dbReference type="AlphaFoldDB" id="A0AAD4D491"/>
<dbReference type="EMBL" id="JAAAIL010001774">
    <property type="protein sequence ID" value="KAG0265240.1"/>
    <property type="molecule type" value="Genomic_DNA"/>
</dbReference>
<gene>
    <name evidence="3" type="ORF">BGZ95_003390</name>
</gene>
<proteinExistence type="predicted"/>
<comment type="caution">
    <text evidence="3">The sequence shown here is derived from an EMBL/GenBank/DDBJ whole genome shotgun (WGS) entry which is preliminary data.</text>
</comment>
<feature type="compositionally biased region" description="Polar residues" evidence="1">
    <location>
        <begin position="257"/>
        <end position="298"/>
    </location>
</feature>
<reference evidence="3" key="1">
    <citation type="journal article" date="2020" name="Fungal Divers.">
        <title>Resolving the Mortierellaceae phylogeny through synthesis of multi-gene phylogenetics and phylogenomics.</title>
        <authorList>
            <person name="Vandepol N."/>
            <person name="Liber J."/>
            <person name="Desiro A."/>
            <person name="Na H."/>
            <person name="Kennedy M."/>
            <person name="Barry K."/>
            <person name="Grigoriev I.V."/>
            <person name="Miller A.N."/>
            <person name="O'Donnell K."/>
            <person name="Stajich J.E."/>
            <person name="Bonito G."/>
        </authorList>
    </citation>
    <scope>NUCLEOTIDE SEQUENCE</scope>
    <source>
        <strain evidence="3">NRRL 28262</strain>
    </source>
</reference>
<feature type="region of interest" description="Disordered" evidence="1">
    <location>
        <begin position="321"/>
        <end position="406"/>
    </location>
</feature>
<feature type="region of interest" description="Disordered" evidence="1">
    <location>
        <begin position="246"/>
        <end position="298"/>
    </location>
</feature>
<protein>
    <recommendedName>
        <fullName evidence="2">XPG-I domain-containing protein</fullName>
    </recommendedName>
</protein>
<organism evidence="3 4">
    <name type="scientific">Linnemannia exigua</name>
    <dbReference type="NCBI Taxonomy" id="604196"/>
    <lineage>
        <taxon>Eukaryota</taxon>
        <taxon>Fungi</taxon>
        <taxon>Fungi incertae sedis</taxon>
        <taxon>Mucoromycota</taxon>
        <taxon>Mortierellomycotina</taxon>
        <taxon>Mortierellomycetes</taxon>
        <taxon>Mortierellales</taxon>
        <taxon>Mortierellaceae</taxon>
        <taxon>Linnemannia</taxon>
    </lineage>
</organism>
<evidence type="ECO:0000313" key="3">
    <source>
        <dbReference type="EMBL" id="KAG0265240.1"/>
    </source>
</evidence>
<accession>A0AAD4D491</accession>
<feature type="domain" description="XPG-I" evidence="2">
    <location>
        <begin position="79"/>
        <end position="156"/>
    </location>
</feature>
<feature type="compositionally biased region" description="Basic residues" evidence="1">
    <location>
        <begin position="334"/>
        <end position="355"/>
    </location>
</feature>
<dbReference type="Proteomes" id="UP001194580">
    <property type="component" value="Unassembled WGS sequence"/>
</dbReference>
<dbReference type="Gene3D" id="3.40.50.1010">
    <property type="entry name" value="5'-nuclease"/>
    <property type="match status" value="1"/>
</dbReference>